<dbReference type="Proteomes" id="UP001595803">
    <property type="component" value="Unassembled WGS sequence"/>
</dbReference>
<dbReference type="GO" id="GO:0004497">
    <property type="term" value="F:monooxygenase activity"/>
    <property type="evidence" value="ECO:0007669"/>
    <property type="project" value="UniProtKB-KW"/>
</dbReference>
<sequence>MIISHGTLSTPPEHAEGARTLLRQVAQASRQDAGCTLYVVSEDLEQPGHFVITEHWDSMADMQAHLALPGVGEAVAAAHAMGATDLTITAYEGGAQTRIM</sequence>
<keyword evidence="3" id="KW-1185">Reference proteome</keyword>
<evidence type="ECO:0000313" key="3">
    <source>
        <dbReference type="Proteomes" id="UP001595803"/>
    </source>
</evidence>
<dbReference type="InterPro" id="IPR011008">
    <property type="entry name" value="Dimeric_a/b-barrel"/>
</dbReference>
<dbReference type="Pfam" id="PF03992">
    <property type="entry name" value="ABM"/>
    <property type="match status" value="1"/>
</dbReference>
<dbReference type="PANTHER" id="PTHR33336:SF3">
    <property type="entry name" value="ABM DOMAIN-CONTAINING PROTEIN"/>
    <property type="match status" value="1"/>
</dbReference>
<dbReference type="EC" id="1.-.-.-" evidence="2"/>
<accession>A0ABV7Z5Z4</accession>
<dbReference type="PROSITE" id="PS51725">
    <property type="entry name" value="ABM"/>
    <property type="match status" value="1"/>
</dbReference>
<name>A0ABV7Z5Z4_9DEIO</name>
<organism evidence="2 3">
    <name type="scientific">Deinococcus rufus</name>
    <dbReference type="NCBI Taxonomy" id="2136097"/>
    <lineage>
        <taxon>Bacteria</taxon>
        <taxon>Thermotogati</taxon>
        <taxon>Deinococcota</taxon>
        <taxon>Deinococci</taxon>
        <taxon>Deinococcales</taxon>
        <taxon>Deinococcaceae</taxon>
        <taxon>Deinococcus</taxon>
    </lineage>
</organism>
<evidence type="ECO:0000259" key="1">
    <source>
        <dbReference type="PROSITE" id="PS51725"/>
    </source>
</evidence>
<dbReference type="PANTHER" id="PTHR33336">
    <property type="entry name" value="QUINOL MONOOXYGENASE YGIN-RELATED"/>
    <property type="match status" value="1"/>
</dbReference>
<dbReference type="Gene3D" id="3.30.70.100">
    <property type="match status" value="1"/>
</dbReference>
<protein>
    <submittedName>
        <fullName evidence="2">Quinol monooxygenase</fullName>
        <ecNumber evidence="2">1.-.-.-</ecNumber>
    </submittedName>
</protein>
<reference evidence="3" key="1">
    <citation type="journal article" date="2019" name="Int. J. Syst. Evol. Microbiol.">
        <title>The Global Catalogue of Microorganisms (GCM) 10K type strain sequencing project: providing services to taxonomists for standard genome sequencing and annotation.</title>
        <authorList>
            <consortium name="The Broad Institute Genomics Platform"/>
            <consortium name="The Broad Institute Genome Sequencing Center for Infectious Disease"/>
            <person name="Wu L."/>
            <person name="Ma J."/>
        </authorList>
    </citation>
    <scope>NUCLEOTIDE SEQUENCE [LARGE SCALE GENOMIC DNA]</scope>
    <source>
        <strain evidence="3">CCTCC AB 2017081</strain>
    </source>
</reference>
<dbReference type="InterPro" id="IPR007138">
    <property type="entry name" value="ABM_dom"/>
</dbReference>
<dbReference type="SUPFAM" id="SSF54909">
    <property type="entry name" value="Dimeric alpha+beta barrel"/>
    <property type="match status" value="1"/>
</dbReference>
<feature type="domain" description="ABM" evidence="1">
    <location>
        <begin position="2"/>
        <end position="90"/>
    </location>
</feature>
<keyword evidence="2" id="KW-0560">Oxidoreductase</keyword>
<dbReference type="RefSeq" id="WP_322473661.1">
    <property type="nucleotide sequence ID" value="NZ_JBHRZG010000002.1"/>
</dbReference>
<evidence type="ECO:0000313" key="2">
    <source>
        <dbReference type="EMBL" id="MFC3831549.1"/>
    </source>
</evidence>
<keyword evidence="2" id="KW-0503">Monooxygenase</keyword>
<dbReference type="EMBL" id="JBHRZG010000002">
    <property type="protein sequence ID" value="MFC3831549.1"/>
    <property type="molecule type" value="Genomic_DNA"/>
</dbReference>
<proteinExistence type="predicted"/>
<comment type="caution">
    <text evidence="2">The sequence shown here is derived from an EMBL/GenBank/DDBJ whole genome shotgun (WGS) entry which is preliminary data.</text>
</comment>
<gene>
    <name evidence="2" type="ORF">ACFOSB_01570</name>
</gene>
<dbReference type="InterPro" id="IPR050744">
    <property type="entry name" value="AI-2_Isomerase_LsrG"/>
</dbReference>